<evidence type="ECO:0000313" key="3">
    <source>
        <dbReference type="Proteomes" id="UP000005358"/>
    </source>
</evidence>
<keyword evidence="1" id="KW-1133">Transmembrane helix</keyword>
<name>A0AAV3FFC1_CLOPF</name>
<feature type="transmembrane region" description="Helical" evidence="1">
    <location>
        <begin position="68"/>
        <end position="84"/>
    </location>
</feature>
<comment type="caution">
    <text evidence="2">The sequence shown here is derived from an EMBL/GenBank/DDBJ whole genome shotgun (WGS) entry which is preliminary data.</text>
</comment>
<gene>
    <name evidence="2" type="ORF">HA1_04449</name>
</gene>
<dbReference type="AlphaFoldDB" id="A0AAV3FFC1"/>
<proteinExistence type="predicted"/>
<feature type="transmembrane region" description="Helical" evidence="1">
    <location>
        <begin position="12"/>
        <end position="31"/>
    </location>
</feature>
<organism evidence="2 3">
    <name type="scientific">Clostridium perfringens F262</name>
    <dbReference type="NCBI Taxonomy" id="883064"/>
    <lineage>
        <taxon>Bacteria</taxon>
        <taxon>Bacillati</taxon>
        <taxon>Bacillota</taxon>
        <taxon>Clostridia</taxon>
        <taxon>Eubacteriales</taxon>
        <taxon>Clostridiaceae</taxon>
        <taxon>Clostridium</taxon>
    </lineage>
</organism>
<dbReference type="RefSeq" id="WP_003480618.1">
    <property type="nucleotide sequence ID" value="NZ_CM001477.1"/>
</dbReference>
<sequence>MTGIKETGKILLIYFISTIAYWLGIIMTSEIKGFTTDSELRKYWIAVLMFSFVFLFLIRLLKVRFETVVIFLVIIMFFLLFLILNKEFFASYLGSTPDEMKFPIMSSIAIYTTIPFEGIIWTLVGFNVVKIADVIVPLYVSVLGTLSYFIINFKKKNVK</sequence>
<feature type="transmembrane region" description="Helical" evidence="1">
    <location>
        <begin position="43"/>
        <end position="61"/>
    </location>
</feature>
<feature type="transmembrane region" description="Helical" evidence="1">
    <location>
        <begin position="104"/>
        <end position="124"/>
    </location>
</feature>
<keyword evidence="1" id="KW-0472">Membrane</keyword>
<protein>
    <submittedName>
        <fullName evidence="2">Uncharacterized protein</fullName>
    </submittedName>
</protein>
<evidence type="ECO:0000256" key="1">
    <source>
        <dbReference type="SAM" id="Phobius"/>
    </source>
</evidence>
<accession>A0AAV3FFC1</accession>
<dbReference type="Proteomes" id="UP000005358">
    <property type="component" value="Chromosome"/>
</dbReference>
<evidence type="ECO:0000313" key="2">
    <source>
        <dbReference type="EMBL" id="EIA18124.1"/>
    </source>
</evidence>
<keyword evidence="1" id="KW-0812">Transmembrane</keyword>
<reference evidence="2 3" key="1">
    <citation type="journal article" date="2012" name="PLoS ONE">
        <title>Genome Sequencing and Analysis of a Type A Clostridium perfringens Isolate from a Case of Bovine Clostridial Abomasitis.</title>
        <authorList>
            <person name="Nowell V.J."/>
            <person name="Kropinski A.M."/>
            <person name="Songer J.G."/>
            <person name="Macinnes J.I."/>
            <person name="Parreira V.R."/>
            <person name="Prescott J.F."/>
        </authorList>
    </citation>
    <scope>NUCLEOTIDE SEQUENCE [LARGE SCALE GENOMIC DNA]</scope>
    <source>
        <strain evidence="2 3">F262</strain>
    </source>
</reference>
<feature type="transmembrane region" description="Helical" evidence="1">
    <location>
        <begin position="131"/>
        <end position="151"/>
    </location>
</feature>
<dbReference type="EMBL" id="AFES01000014">
    <property type="protein sequence ID" value="EIA18124.1"/>
    <property type="molecule type" value="Genomic_DNA"/>
</dbReference>